<protein>
    <submittedName>
        <fullName evidence="1">Rpa-associated protein</fullName>
    </submittedName>
</protein>
<sequence>MGGAAMMNQVRFGRQSAIRIFAQEYSDSNLPLEGVGEYAPSFIITKLGAKVNRALFGGVIDRFERREGDNGPTYSGHLRDATGGVHRFQIAPFQPELHADAEELLARFESGDRFLMMMIGRARWFESDDGGIFTSFRAEEFTTVERSVYVNWLVEASAATLRRLDAYNLSLESENTNESLKSAGVPADLIEGMILAKNHYSSFDPENYKVGVLQSLSMALSSNSEIEQMITSTEESTVLEVPENSPQMKNDAVKSDSKPTGDVDDVILNVIRSSSNPDGMPYDSIVLACVEAGFSRESSEDAIEDLRDIKCEIIEPRFGFFQILD</sequence>
<reference evidence="1" key="1">
    <citation type="submission" date="2014-11" db="EMBL/GenBank/DDBJ databases">
        <authorList>
            <person name="Zhu J."/>
            <person name="Qi W."/>
            <person name="Song R."/>
        </authorList>
    </citation>
    <scope>NUCLEOTIDE SEQUENCE</scope>
</reference>
<organism evidence="1">
    <name type="scientific">uncultured Poseidoniia archaeon</name>
    <dbReference type="NCBI Taxonomy" id="1697135"/>
    <lineage>
        <taxon>Archaea</taxon>
        <taxon>Methanobacteriati</taxon>
        <taxon>Thermoplasmatota</taxon>
        <taxon>Candidatus Poseidoniia</taxon>
        <taxon>environmental samples</taxon>
    </lineage>
</organism>
<proteinExistence type="predicted"/>
<dbReference type="AlphaFoldDB" id="A0A1B1TBE8"/>
<reference evidence="1" key="2">
    <citation type="journal article" date="2015" name="ISME J.">
        <title>A new class of marine Euryarchaeota group II from the Mediterranean deep chlorophyll maximum.</title>
        <authorList>
            <person name="Martin-Cuadrado A.B."/>
            <person name="Garcia-Heredia I."/>
            <person name="Molto A.G."/>
            <person name="Lopez-Ubeda R."/>
            <person name="Kimes N."/>
            <person name="Lopez-Garcia P."/>
            <person name="Moreira D."/>
            <person name="Rodriguez-Valera F."/>
        </authorList>
    </citation>
    <scope>NUCLEOTIDE SEQUENCE</scope>
</reference>
<accession>A0A1B1TBE8</accession>
<evidence type="ECO:0000313" key="1">
    <source>
        <dbReference type="EMBL" id="ANV79607.1"/>
    </source>
</evidence>
<name>A0A1B1TBE8_9ARCH</name>
<dbReference type="EMBL" id="KP211843">
    <property type="protein sequence ID" value="ANV79607.1"/>
    <property type="molecule type" value="Genomic_DNA"/>
</dbReference>